<accession>A0ACC3C2Q7</accession>
<name>A0ACC3C2Q7_PYRYE</name>
<dbReference type="Proteomes" id="UP000798662">
    <property type="component" value="Chromosome 2"/>
</dbReference>
<reference evidence="1" key="1">
    <citation type="submission" date="2019-11" db="EMBL/GenBank/DDBJ databases">
        <title>Nori genome reveals adaptations in red seaweeds to the harsh intertidal environment.</title>
        <authorList>
            <person name="Wang D."/>
            <person name="Mao Y."/>
        </authorList>
    </citation>
    <scope>NUCLEOTIDE SEQUENCE</scope>
    <source>
        <tissue evidence="1">Gametophyte</tissue>
    </source>
</reference>
<protein>
    <submittedName>
        <fullName evidence="1">Uncharacterized protein</fullName>
    </submittedName>
</protein>
<organism evidence="1 2">
    <name type="scientific">Pyropia yezoensis</name>
    <name type="common">Susabi-nori</name>
    <name type="synonym">Porphyra yezoensis</name>
    <dbReference type="NCBI Taxonomy" id="2788"/>
    <lineage>
        <taxon>Eukaryota</taxon>
        <taxon>Rhodophyta</taxon>
        <taxon>Bangiophyceae</taxon>
        <taxon>Bangiales</taxon>
        <taxon>Bangiaceae</taxon>
        <taxon>Pyropia</taxon>
    </lineage>
</organism>
<sequence>MASSPTAAVTRIPPLATLPVGARARSLLNQLVDVAAGADEVVAAVERWDGVAAALFAAAVLVVGVFTPVVAGVAASASSRAPYALGYRGCGEDDAATAADTPNFHHVRGGAAVAVSVAAAMAAVAAWAATGGAAAAAAGTADACITAAAWQSLLLSQAAFPAASPPVSPAAAPLAAHLQCPSALSADLPGLLASAATAAEAVRPYADAVANLGIGDPAGVDAALDWAAAVLTRLGECTA</sequence>
<dbReference type="EMBL" id="CM020619">
    <property type="protein sequence ID" value="KAK1864260.1"/>
    <property type="molecule type" value="Genomic_DNA"/>
</dbReference>
<comment type="caution">
    <text evidence="1">The sequence shown here is derived from an EMBL/GenBank/DDBJ whole genome shotgun (WGS) entry which is preliminary data.</text>
</comment>
<proteinExistence type="predicted"/>
<evidence type="ECO:0000313" key="2">
    <source>
        <dbReference type="Proteomes" id="UP000798662"/>
    </source>
</evidence>
<evidence type="ECO:0000313" key="1">
    <source>
        <dbReference type="EMBL" id="KAK1864260.1"/>
    </source>
</evidence>
<keyword evidence="2" id="KW-1185">Reference proteome</keyword>
<gene>
    <name evidence="1" type="ORF">I4F81_006809</name>
</gene>